<evidence type="ECO:0000313" key="12">
    <source>
        <dbReference type="EMBL" id="SDD97445.1"/>
    </source>
</evidence>
<dbReference type="EC" id="2.3.1.47" evidence="9"/>
<dbReference type="SUPFAM" id="SSF53383">
    <property type="entry name" value="PLP-dependent transferases"/>
    <property type="match status" value="1"/>
</dbReference>
<feature type="binding site" evidence="9">
    <location>
        <position position="24"/>
    </location>
    <ligand>
        <name>substrate</name>
    </ligand>
</feature>
<sequence>MARPSLLTALAEARGVRAAQKRSRTRRTVERADGARVWIDGRELLNFCSNDYLGLARSLDATAALQEAAAWHGLGSTASHLVCGHHAEHAALEAELAAFVAYPKALLFGSGYLANLAVLQTLLGRDDLCVQDRLNHACLLDGTKLAGCELKRYPHADAEAALRQLRTRPEAAALLATDGVFSMDGDLAPLNDLALIARAENALLFVDDAHGLGVVGPGGRGSVAAAGLGVKQVPLLMLTLGKALGSYGAAVCGPAELIDALAESARPYLYTTALPPAVAAATRANLRALQNEPWRRFHLAGLIARFSRGARRLRLPMIESSTPIQPLLLGDESRALHAARELEARGLLVSAIRPPTVPEGSARLRITLSAAHSEADVDRLLAALSELSLEKRGVGLGNSGSADTRG</sequence>
<proteinExistence type="inferred from homology"/>
<accession>A0A1G6Z6E7</accession>
<feature type="modified residue" description="N6-(pyridoxal phosphate)lysine" evidence="9 10">
    <location>
        <position position="242"/>
    </location>
</feature>
<feature type="binding site" evidence="9">
    <location>
        <begin position="111"/>
        <end position="112"/>
    </location>
    <ligand>
        <name>pyridoxal 5'-phosphate</name>
        <dbReference type="ChEBI" id="CHEBI:597326"/>
    </ligand>
</feature>
<dbReference type="UniPathway" id="UPA00078"/>
<keyword evidence="13" id="KW-1185">Reference proteome</keyword>
<evidence type="ECO:0000256" key="2">
    <source>
        <dbReference type="ARBA" id="ARBA00004746"/>
    </source>
</evidence>
<evidence type="ECO:0000256" key="7">
    <source>
        <dbReference type="ARBA" id="ARBA00022898"/>
    </source>
</evidence>
<evidence type="ECO:0000256" key="10">
    <source>
        <dbReference type="PIRSR" id="PIRSR604723-51"/>
    </source>
</evidence>
<dbReference type="PROSITE" id="PS00599">
    <property type="entry name" value="AA_TRANSFER_CLASS_2"/>
    <property type="match status" value="1"/>
</dbReference>
<feature type="binding site" evidence="9">
    <location>
        <position position="210"/>
    </location>
    <ligand>
        <name>pyridoxal 5'-phosphate</name>
        <dbReference type="ChEBI" id="CHEBI:597326"/>
    </ligand>
</feature>
<evidence type="ECO:0000256" key="3">
    <source>
        <dbReference type="ARBA" id="ARBA00010008"/>
    </source>
</evidence>
<dbReference type="Pfam" id="PF00155">
    <property type="entry name" value="Aminotran_1_2"/>
    <property type="match status" value="1"/>
</dbReference>
<feature type="binding site" evidence="9">
    <location>
        <position position="136"/>
    </location>
    <ligand>
        <name>substrate</name>
    </ligand>
</feature>
<name>A0A1G6Z6E7_9GAMM</name>
<organism evidence="12 13">
    <name type="scientific">Aquimonas voraii</name>
    <dbReference type="NCBI Taxonomy" id="265719"/>
    <lineage>
        <taxon>Bacteria</taxon>
        <taxon>Pseudomonadati</taxon>
        <taxon>Pseudomonadota</taxon>
        <taxon>Gammaproteobacteria</taxon>
        <taxon>Lysobacterales</taxon>
        <taxon>Lysobacteraceae</taxon>
        <taxon>Aquimonas</taxon>
    </lineage>
</organism>
<keyword evidence="7 9" id="KW-0663">Pyridoxal phosphate</keyword>
<dbReference type="InterPro" id="IPR004723">
    <property type="entry name" value="AONS_Archaea/Proteobacteria"/>
</dbReference>
<feature type="binding site" evidence="9">
    <location>
        <position position="182"/>
    </location>
    <ligand>
        <name>pyridoxal 5'-phosphate</name>
        <dbReference type="ChEBI" id="CHEBI:597326"/>
    </ligand>
</feature>
<comment type="catalytic activity">
    <reaction evidence="8 9">
        <text>6-carboxyhexanoyl-[ACP] + L-alanine + H(+) = (8S)-8-amino-7-oxononanoate + holo-[ACP] + CO2</text>
        <dbReference type="Rhea" id="RHEA:42288"/>
        <dbReference type="Rhea" id="RHEA-COMP:9685"/>
        <dbReference type="Rhea" id="RHEA-COMP:9955"/>
        <dbReference type="ChEBI" id="CHEBI:15378"/>
        <dbReference type="ChEBI" id="CHEBI:16526"/>
        <dbReference type="ChEBI" id="CHEBI:57972"/>
        <dbReference type="ChEBI" id="CHEBI:64479"/>
        <dbReference type="ChEBI" id="CHEBI:78846"/>
        <dbReference type="ChEBI" id="CHEBI:149468"/>
        <dbReference type="EC" id="2.3.1.47"/>
    </reaction>
</comment>
<evidence type="ECO:0000259" key="11">
    <source>
        <dbReference type="Pfam" id="PF00155"/>
    </source>
</evidence>
<dbReference type="InterPro" id="IPR015422">
    <property type="entry name" value="PyrdxlP-dep_Trfase_small"/>
</dbReference>
<dbReference type="PANTHER" id="PTHR13693:SF100">
    <property type="entry name" value="8-AMINO-7-OXONONANOATE SYNTHASE"/>
    <property type="match status" value="1"/>
</dbReference>
<evidence type="ECO:0000256" key="1">
    <source>
        <dbReference type="ARBA" id="ARBA00001933"/>
    </source>
</evidence>
<dbReference type="GO" id="GO:0009102">
    <property type="term" value="P:biotin biosynthetic process"/>
    <property type="evidence" value="ECO:0007669"/>
    <property type="project" value="UniProtKB-UniRule"/>
</dbReference>
<evidence type="ECO:0000256" key="5">
    <source>
        <dbReference type="ARBA" id="ARBA00022679"/>
    </source>
</evidence>
<comment type="subunit">
    <text evidence="4 9">Homodimer.</text>
</comment>
<dbReference type="PANTHER" id="PTHR13693">
    <property type="entry name" value="CLASS II AMINOTRANSFERASE/8-AMINO-7-OXONONANOATE SYNTHASE"/>
    <property type="match status" value="1"/>
</dbReference>
<keyword evidence="6 9" id="KW-0093">Biotin biosynthesis</keyword>
<comment type="pathway">
    <text evidence="2 9">Cofactor biosynthesis; biotin biosynthesis.</text>
</comment>
<dbReference type="InterPro" id="IPR004839">
    <property type="entry name" value="Aminotransferase_I/II_large"/>
</dbReference>
<dbReference type="AlphaFoldDB" id="A0A1G6Z6E7"/>
<keyword evidence="5 9" id="KW-0808">Transferase</keyword>
<dbReference type="Gene3D" id="3.90.1150.10">
    <property type="entry name" value="Aspartate Aminotransferase, domain 1"/>
    <property type="match status" value="1"/>
</dbReference>
<evidence type="ECO:0000313" key="13">
    <source>
        <dbReference type="Proteomes" id="UP000199603"/>
    </source>
</evidence>
<dbReference type="EMBL" id="FNAG01000012">
    <property type="protein sequence ID" value="SDD97445.1"/>
    <property type="molecule type" value="Genomic_DNA"/>
</dbReference>
<feature type="binding site" evidence="9">
    <location>
        <position position="356"/>
    </location>
    <ligand>
        <name>substrate</name>
    </ligand>
</feature>
<dbReference type="InterPro" id="IPR050087">
    <property type="entry name" value="AON_synthase_class-II"/>
</dbReference>
<dbReference type="STRING" id="265719.SAMN04488509_11242"/>
<comment type="cofactor">
    <cofactor evidence="1 9 10">
        <name>pyridoxal 5'-phosphate</name>
        <dbReference type="ChEBI" id="CHEBI:597326"/>
    </cofactor>
</comment>
<dbReference type="InterPro" id="IPR001917">
    <property type="entry name" value="Aminotrans_II_pyridoxalP_BS"/>
</dbReference>
<dbReference type="GO" id="GO:0030170">
    <property type="term" value="F:pyridoxal phosphate binding"/>
    <property type="evidence" value="ECO:0007669"/>
    <property type="project" value="UniProtKB-UniRule"/>
</dbReference>
<dbReference type="HAMAP" id="MF_01693">
    <property type="entry name" value="BioF_aminotrans_2"/>
    <property type="match status" value="1"/>
</dbReference>
<dbReference type="OrthoDB" id="9807157at2"/>
<feature type="domain" description="Aminotransferase class I/classII large" evidence="11">
    <location>
        <begin position="43"/>
        <end position="384"/>
    </location>
</feature>
<dbReference type="InterPro" id="IPR022834">
    <property type="entry name" value="AONS_Proteobacteria"/>
</dbReference>
<dbReference type="Gene3D" id="3.40.640.10">
    <property type="entry name" value="Type I PLP-dependent aspartate aminotransferase-like (Major domain)"/>
    <property type="match status" value="1"/>
</dbReference>
<dbReference type="Proteomes" id="UP000199603">
    <property type="component" value="Unassembled WGS sequence"/>
</dbReference>
<comment type="similarity">
    <text evidence="3 9">Belongs to the class-II pyridoxal-phosphate-dependent aminotransferase family. BioF subfamily.</text>
</comment>
<reference evidence="12 13" key="1">
    <citation type="submission" date="2016-10" db="EMBL/GenBank/DDBJ databases">
        <authorList>
            <person name="de Groot N.N."/>
        </authorList>
    </citation>
    <scope>NUCLEOTIDE SEQUENCE [LARGE SCALE GENOMIC DNA]</scope>
    <source>
        <strain evidence="12 13">DSM 16957</strain>
    </source>
</reference>
<dbReference type="NCBIfam" id="TIGR00858">
    <property type="entry name" value="bioF"/>
    <property type="match status" value="1"/>
</dbReference>
<dbReference type="GO" id="GO:0008710">
    <property type="term" value="F:8-amino-7-oxononanoate synthase activity"/>
    <property type="evidence" value="ECO:0007669"/>
    <property type="project" value="UniProtKB-UniRule"/>
</dbReference>
<gene>
    <name evidence="9" type="primary">bioF</name>
    <name evidence="12" type="ORF">SAMN04488509_11242</name>
</gene>
<evidence type="ECO:0000256" key="4">
    <source>
        <dbReference type="ARBA" id="ARBA00011738"/>
    </source>
</evidence>
<evidence type="ECO:0000256" key="9">
    <source>
        <dbReference type="HAMAP-Rule" id="MF_01693"/>
    </source>
</evidence>
<evidence type="ECO:0000256" key="6">
    <source>
        <dbReference type="ARBA" id="ARBA00022756"/>
    </source>
</evidence>
<protein>
    <recommendedName>
        <fullName evidence="9">8-amino-7-oxononanoate synthase</fullName>
        <shortName evidence="9">AONS</shortName>
        <ecNumber evidence="9">2.3.1.47</ecNumber>
    </recommendedName>
    <alternativeName>
        <fullName evidence="9">7-keto-8-amino-pelargonic acid synthase</fullName>
        <shortName evidence="9">7-KAP synthase</shortName>
        <shortName evidence="9">KAPA synthase</shortName>
    </alternativeName>
    <alternativeName>
        <fullName evidence="9">8-amino-7-ketopelargonate synthase</fullName>
    </alternativeName>
</protein>
<dbReference type="InterPro" id="IPR015424">
    <property type="entry name" value="PyrdxlP-dep_Trfase"/>
</dbReference>
<dbReference type="InterPro" id="IPR015421">
    <property type="entry name" value="PyrdxlP-dep_Trfase_major"/>
</dbReference>
<dbReference type="RefSeq" id="WP_091244595.1">
    <property type="nucleotide sequence ID" value="NZ_FNAG01000012.1"/>
</dbReference>
<feature type="binding site" evidence="9">
    <location>
        <position position="239"/>
    </location>
    <ligand>
        <name>pyridoxal 5'-phosphate</name>
        <dbReference type="ChEBI" id="CHEBI:597326"/>
    </ligand>
</feature>
<evidence type="ECO:0000256" key="8">
    <source>
        <dbReference type="ARBA" id="ARBA00047715"/>
    </source>
</evidence>
<comment type="function">
    <text evidence="9">Catalyzes the decarboxylative condensation of pimeloyl-[acyl-carrier protein] and L-alanine to produce 8-amino-7-oxononanoate (AON), [acyl-carrier protein], and carbon dioxide.</text>
</comment>